<evidence type="ECO:0000313" key="1">
    <source>
        <dbReference type="EMBL" id="KAJ8421598.1"/>
    </source>
</evidence>
<dbReference type="OrthoDB" id="851886at2759"/>
<evidence type="ECO:0008006" key="3">
    <source>
        <dbReference type="Google" id="ProtNLM"/>
    </source>
</evidence>
<gene>
    <name evidence="1" type="ORF">Cgig2_020787</name>
</gene>
<protein>
    <recommendedName>
        <fullName evidence="3">DUF4283 domain-containing protein</fullName>
    </recommendedName>
</protein>
<proteinExistence type="predicted"/>
<dbReference type="EMBL" id="JAKOGI010002642">
    <property type="protein sequence ID" value="KAJ8421598.1"/>
    <property type="molecule type" value="Genomic_DNA"/>
</dbReference>
<organism evidence="1 2">
    <name type="scientific">Carnegiea gigantea</name>
    <dbReference type="NCBI Taxonomy" id="171969"/>
    <lineage>
        <taxon>Eukaryota</taxon>
        <taxon>Viridiplantae</taxon>
        <taxon>Streptophyta</taxon>
        <taxon>Embryophyta</taxon>
        <taxon>Tracheophyta</taxon>
        <taxon>Spermatophyta</taxon>
        <taxon>Magnoliopsida</taxon>
        <taxon>eudicotyledons</taxon>
        <taxon>Gunneridae</taxon>
        <taxon>Pentapetalae</taxon>
        <taxon>Caryophyllales</taxon>
        <taxon>Cactineae</taxon>
        <taxon>Cactaceae</taxon>
        <taxon>Cactoideae</taxon>
        <taxon>Echinocereeae</taxon>
        <taxon>Carnegiea</taxon>
    </lineage>
</organism>
<dbReference type="PANTHER" id="PTHR31286">
    <property type="entry name" value="GLYCINE-RICH CELL WALL STRUCTURAL PROTEIN 1.8-LIKE"/>
    <property type="match status" value="1"/>
</dbReference>
<comment type="caution">
    <text evidence="1">The sequence shown here is derived from an EMBL/GenBank/DDBJ whole genome shotgun (WGS) entry which is preliminary data.</text>
</comment>
<dbReference type="PANTHER" id="PTHR31286:SF165">
    <property type="entry name" value="DUF4283 DOMAIN-CONTAINING PROTEIN"/>
    <property type="match status" value="1"/>
</dbReference>
<name>A0A9Q1GN66_9CARY</name>
<accession>A0A9Q1GN66</accession>
<dbReference type="AlphaFoldDB" id="A0A9Q1GN66"/>
<sequence length="154" mass="17951">MEINNVLLARKCIFIIRFPSLQDKNTVPKKGIYFFDKRPFIVKAWNEGLILSKIGSMLGILIKTDKPTKEKIALSYARLLIKMPVNGLFPDSIDFISEGDGVIRQFVKYEWKPKKCIHCLMLGHEEQNCRKKYTVRQEWRVKQQPSVPIQAVEQ</sequence>
<keyword evidence="2" id="KW-1185">Reference proteome</keyword>
<dbReference type="Proteomes" id="UP001153076">
    <property type="component" value="Unassembled WGS sequence"/>
</dbReference>
<evidence type="ECO:0000313" key="2">
    <source>
        <dbReference type="Proteomes" id="UP001153076"/>
    </source>
</evidence>
<dbReference type="InterPro" id="IPR040256">
    <property type="entry name" value="At4g02000-like"/>
</dbReference>
<reference evidence="1" key="1">
    <citation type="submission" date="2022-04" db="EMBL/GenBank/DDBJ databases">
        <title>Carnegiea gigantea Genome sequencing and assembly v2.</title>
        <authorList>
            <person name="Copetti D."/>
            <person name="Sanderson M.J."/>
            <person name="Burquez A."/>
            <person name="Wojciechowski M.F."/>
        </authorList>
    </citation>
    <scope>NUCLEOTIDE SEQUENCE</scope>
    <source>
        <strain evidence="1">SGP5-SGP5p</strain>
        <tissue evidence="1">Aerial part</tissue>
    </source>
</reference>